<evidence type="ECO:0000256" key="5">
    <source>
        <dbReference type="ARBA" id="ARBA00022884"/>
    </source>
</evidence>
<dbReference type="GO" id="GO:0005689">
    <property type="term" value="C:U12-type spliceosomal complex"/>
    <property type="evidence" value="ECO:0007669"/>
    <property type="project" value="TreeGrafter"/>
</dbReference>
<dbReference type="InterPro" id="IPR044641">
    <property type="entry name" value="Lsm7/SmG-like"/>
</dbReference>
<dbReference type="PIRSF" id="PIRSF037188">
    <property type="entry name" value="U6_snRNA_Lsm7"/>
    <property type="match status" value="1"/>
</dbReference>
<evidence type="ECO:0000256" key="8">
    <source>
        <dbReference type="ARBA" id="ARBA00023274"/>
    </source>
</evidence>
<dbReference type="GO" id="GO:1990726">
    <property type="term" value="C:Lsm1-7-Pat1 complex"/>
    <property type="evidence" value="ECO:0007669"/>
    <property type="project" value="TreeGrafter"/>
</dbReference>
<dbReference type="InterPro" id="IPR017132">
    <property type="entry name" value="Lsm7"/>
</dbReference>
<keyword evidence="8" id="KW-0687">Ribonucleoprotein</keyword>
<dbReference type="GO" id="GO:0071013">
    <property type="term" value="C:catalytic step 2 spliceosome"/>
    <property type="evidence" value="ECO:0007669"/>
    <property type="project" value="TreeGrafter"/>
</dbReference>
<dbReference type="Proteomes" id="UP000053237">
    <property type="component" value="Unassembled WGS sequence"/>
</dbReference>
<evidence type="ECO:0000259" key="9">
    <source>
        <dbReference type="PROSITE" id="PS52002"/>
    </source>
</evidence>
<accession>A0A024GPH3</accession>
<dbReference type="OrthoDB" id="2146at2759"/>
<evidence type="ECO:0000313" key="10">
    <source>
        <dbReference type="EMBL" id="CCI48699.1"/>
    </source>
</evidence>
<dbReference type="GO" id="GO:0071004">
    <property type="term" value="C:U2-type prespliceosome"/>
    <property type="evidence" value="ECO:0007669"/>
    <property type="project" value="TreeGrafter"/>
</dbReference>
<dbReference type="Pfam" id="PF01423">
    <property type="entry name" value="LSM"/>
    <property type="match status" value="1"/>
</dbReference>
<keyword evidence="5" id="KW-0694">RNA-binding</keyword>
<comment type="similarity">
    <text evidence="2">Belongs to the snRNP Sm proteins family.</text>
</comment>
<gene>
    <name evidence="10" type="ORF">BN9_098870</name>
</gene>
<dbReference type="PANTHER" id="PTHR10553:SF5">
    <property type="entry name" value="U6 SNRNA-ASSOCIATED SM-LIKE PROTEIN LSM7"/>
    <property type="match status" value="1"/>
</dbReference>
<dbReference type="InterPro" id="IPR010920">
    <property type="entry name" value="LSM_dom_sf"/>
</dbReference>
<dbReference type="GO" id="GO:0000956">
    <property type="term" value="P:nuclear-transcribed mRNA catabolic process"/>
    <property type="evidence" value="ECO:0007669"/>
    <property type="project" value="InterPro"/>
</dbReference>
<evidence type="ECO:0000256" key="3">
    <source>
        <dbReference type="ARBA" id="ARBA00022664"/>
    </source>
</evidence>
<dbReference type="AlphaFoldDB" id="A0A024GPH3"/>
<reference evidence="10 11" key="1">
    <citation type="submission" date="2012-05" db="EMBL/GenBank/DDBJ databases">
        <title>Recombination and specialization in a pathogen metapopulation.</title>
        <authorList>
            <person name="Gardiner A."/>
            <person name="Kemen E."/>
            <person name="Schultz-Larsen T."/>
            <person name="MacLean D."/>
            <person name="Van Oosterhout C."/>
            <person name="Jones J.D.G."/>
        </authorList>
    </citation>
    <scope>NUCLEOTIDE SEQUENCE [LARGE SCALE GENOMIC DNA]</scope>
    <source>
        <strain evidence="10 11">Ac Nc2</strain>
    </source>
</reference>
<evidence type="ECO:0000256" key="1">
    <source>
        <dbReference type="ARBA" id="ARBA00004123"/>
    </source>
</evidence>
<keyword evidence="11" id="KW-1185">Reference proteome</keyword>
<evidence type="ECO:0000256" key="4">
    <source>
        <dbReference type="ARBA" id="ARBA00022728"/>
    </source>
</evidence>
<evidence type="ECO:0000313" key="11">
    <source>
        <dbReference type="Proteomes" id="UP000053237"/>
    </source>
</evidence>
<evidence type="ECO:0000256" key="6">
    <source>
        <dbReference type="ARBA" id="ARBA00023187"/>
    </source>
</evidence>
<keyword evidence="3" id="KW-0507">mRNA processing</keyword>
<protein>
    <recommendedName>
        <fullName evidence="9">Sm domain-containing protein</fullName>
    </recommendedName>
</protein>
<keyword evidence="7" id="KW-0539">Nucleus</keyword>
<dbReference type="InParanoid" id="A0A024GPH3"/>
<evidence type="ECO:0000256" key="2">
    <source>
        <dbReference type="ARBA" id="ARBA00006850"/>
    </source>
</evidence>
<dbReference type="GO" id="GO:0005688">
    <property type="term" value="C:U6 snRNP"/>
    <property type="evidence" value="ECO:0007669"/>
    <property type="project" value="TreeGrafter"/>
</dbReference>
<comment type="caution">
    <text evidence="10">The sequence shown here is derived from an EMBL/GenBank/DDBJ whole genome shotgun (WGS) entry which is preliminary data.</text>
</comment>
<organism evidence="10 11">
    <name type="scientific">Albugo candida</name>
    <dbReference type="NCBI Taxonomy" id="65357"/>
    <lineage>
        <taxon>Eukaryota</taxon>
        <taxon>Sar</taxon>
        <taxon>Stramenopiles</taxon>
        <taxon>Oomycota</taxon>
        <taxon>Peronosporomycetes</taxon>
        <taxon>Albuginales</taxon>
        <taxon>Albuginaceae</taxon>
        <taxon>Albugo</taxon>
    </lineage>
</organism>
<feature type="domain" description="Sm" evidence="9">
    <location>
        <begin position="27"/>
        <end position="107"/>
    </location>
</feature>
<dbReference type="InterPro" id="IPR001163">
    <property type="entry name" value="Sm_dom_euk/arc"/>
</dbReference>
<dbReference type="GO" id="GO:0003723">
    <property type="term" value="F:RNA binding"/>
    <property type="evidence" value="ECO:0007669"/>
    <property type="project" value="UniProtKB-KW"/>
</dbReference>
<evidence type="ECO:0000256" key="7">
    <source>
        <dbReference type="ARBA" id="ARBA00023242"/>
    </source>
</evidence>
<sequence length="119" mass="13126">MASNTQAAPNAHKTGGNNAAVSIGRKENILDLDKYIDHSVCVKFRGGRQVHGTLKGYDQLVNLVLDECTEYLREENDSYRLSDKTRSIGLVVCRGTTVMLISPVDGTEEIANPFIQQDE</sequence>
<dbReference type="PROSITE" id="PS52002">
    <property type="entry name" value="SM"/>
    <property type="match status" value="1"/>
</dbReference>
<dbReference type="SMART" id="SM00651">
    <property type="entry name" value="Sm"/>
    <property type="match status" value="1"/>
</dbReference>
<dbReference type="GO" id="GO:0097526">
    <property type="term" value="C:spliceosomal tri-snRNP complex"/>
    <property type="evidence" value="ECO:0007669"/>
    <property type="project" value="TreeGrafter"/>
</dbReference>
<comment type="subcellular location">
    <subcellularLocation>
        <location evidence="1">Nucleus</location>
    </subcellularLocation>
</comment>
<dbReference type="InterPro" id="IPR047575">
    <property type="entry name" value="Sm"/>
</dbReference>
<dbReference type="SUPFAM" id="SSF50182">
    <property type="entry name" value="Sm-like ribonucleoproteins"/>
    <property type="match status" value="1"/>
</dbReference>
<name>A0A024GPH3_9STRA</name>
<dbReference type="FunCoup" id="A0A024GPH3">
    <property type="interactions" value="564"/>
</dbReference>
<dbReference type="GO" id="GO:0000398">
    <property type="term" value="P:mRNA splicing, via spliceosome"/>
    <property type="evidence" value="ECO:0007669"/>
    <property type="project" value="InterPro"/>
</dbReference>
<dbReference type="Gene3D" id="2.30.30.100">
    <property type="match status" value="1"/>
</dbReference>
<dbReference type="PANTHER" id="PTHR10553">
    <property type="entry name" value="SMALL NUCLEAR RIBONUCLEOPROTEIN"/>
    <property type="match status" value="1"/>
</dbReference>
<dbReference type="STRING" id="65357.A0A024GPH3"/>
<keyword evidence="6" id="KW-0508">mRNA splicing</keyword>
<dbReference type="CDD" id="cd01729">
    <property type="entry name" value="LSm7"/>
    <property type="match status" value="1"/>
</dbReference>
<keyword evidence="4" id="KW-0747">Spliceosome</keyword>
<dbReference type="EMBL" id="CAIX01000242">
    <property type="protein sequence ID" value="CCI48699.1"/>
    <property type="molecule type" value="Genomic_DNA"/>
</dbReference>
<proteinExistence type="inferred from homology"/>